<dbReference type="Pfam" id="PF00814">
    <property type="entry name" value="TsaD"/>
    <property type="match status" value="1"/>
</dbReference>
<comment type="caution">
    <text evidence="9">The sequence shown here is derived from an EMBL/GenBank/DDBJ whole genome shotgun (WGS) entry which is preliminary data.</text>
</comment>
<dbReference type="EC" id="2.3.1.234" evidence="1"/>
<evidence type="ECO:0000259" key="8">
    <source>
        <dbReference type="Pfam" id="PF00814"/>
    </source>
</evidence>
<evidence type="ECO:0000256" key="7">
    <source>
        <dbReference type="HAMAP-Rule" id="MF_03179"/>
    </source>
</evidence>
<dbReference type="PANTHER" id="PTHR11735:SF6">
    <property type="entry name" value="TRNA N6-ADENOSINE THREONYLCARBAMOYLTRANSFERASE, MITOCHONDRIAL"/>
    <property type="match status" value="1"/>
</dbReference>
<dbReference type="AlphaFoldDB" id="A0AAV2U138"/>
<reference evidence="9" key="1">
    <citation type="submission" date="2024-06" db="EMBL/GenBank/DDBJ databases">
        <authorList>
            <person name="Liu X."/>
            <person name="Lenzi L."/>
            <person name="Haldenby T S."/>
            <person name="Uol C."/>
        </authorList>
    </citation>
    <scope>NUCLEOTIDE SEQUENCE</scope>
</reference>
<comment type="catalytic activity">
    <reaction evidence="6 7">
        <text>L-threonylcarbamoyladenylate + adenosine(37) in tRNA = N(6)-L-threonylcarbamoyladenosine(37) in tRNA + AMP + H(+)</text>
        <dbReference type="Rhea" id="RHEA:37059"/>
        <dbReference type="Rhea" id="RHEA-COMP:10162"/>
        <dbReference type="Rhea" id="RHEA-COMP:10163"/>
        <dbReference type="ChEBI" id="CHEBI:15378"/>
        <dbReference type="ChEBI" id="CHEBI:73682"/>
        <dbReference type="ChEBI" id="CHEBI:74411"/>
        <dbReference type="ChEBI" id="CHEBI:74418"/>
        <dbReference type="ChEBI" id="CHEBI:456215"/>
        <dbReference type="EC" id="2.3.1.234"/>
    </reaction>
</comment>
<sequence>MKSVIRLHCLFKLSFKRCNFISAQCFREFSGILGIETSCDDTGVAILDVDGNILGEKVASQTSLSVMLGGVLPSVAAELHRSNIEDTTRSVFAQSKLRREDIDSVAVTVKPGMPLSLKIGLVYAKEFAIQYRKPIIPIHHMEAHALTAMLTNRSLTYPFLVLLLSGGHCLLALARGLEDFILLGTSLDASPGDILDKIARRLKLSRLGDSRLKTVCGGRAIELMAAEPSADPRAFDLPFPRSQDRDCDFSFSGIHVAAEHVIKSSEKEVSDRTGSSSLPLDVIANICASVQYSLLRLIGRRVQRAIEFLMSSVLSTAPAVPLLQQLPKSMVISGGVAANTVIRNGLSEVVQHYGMDLVAPPPRLCTDNGVMIAWRVLNGLLLRQAGSRVVNDPSTIDFQPRCPFGIDCRALVREANIKIKPIKFSDSVFHSNPVQSTRAQSA</sequence>
<evidence type="ECO:0000256" key="3">
    <source>
        <dbReference type="ARBA" id="ARBA00022694"/>
    </source>
</evidence>
<comment type="cofactor">
    <cofactor evidence="7">
        <name>a divalent metal cation</name>
        <dbReference type="ChEBI" id="CHEBI:60240"/>
    </cofactor>
    <text evidence="7">Binds 1 divalent metal cation per subunit.</text>
</comment>
<dbReference type="GO" id="GO:0061711">
    <property type="term" value="F:tRNA N(6)-L-threonylcarbamoyladenine synthase activity"/>
    <property type="evidence" value="ECO:0007669"/>
    <property type="project" value="UniProtKB-EC"/>
</dbReference>
<proteinExistence type="inferred from homology"/>
<dbReference type="PANTHER" id="PTHR11735">
    <property type="entry name" value="TRNA N6-ADENOSINE THREONYLCARBAMOYLTRANSFERASE"/>
    <property type="match status" value="1"/>
</dbReference>
<keyword evidence="2 7" id="KW-0808">Transferase</keyword>
<keyword evidence="4 7" id="KW-0479">Metal-binding</keyword>
<dbReference type="SUPFAM" id="SSF53067">
    <property type="entry name" value="Actin-like ATPase domain"/>
    <property type="match status" value="1"/>
</dbReference>
<dbReference type="InterPro" id="IPR022450">
    <property type="entry name" value="TsaD"/>
</dbReference>
<dbReference type="PRINTS" id="PR00789">
    <property type="entry name" value="OSIALOPTASE"/>
</dbReference>
<evidence type="ECO:0000256" key="1">
    <source>
        <dbReference type="ARBA" id="ARBA00012156"/>
    </source>
</evidence>
<dbReference type="Gene3D" id="3.30.420.40">
    <property type="match status" value="2"/>
</dbReference>
<dbReference type="GO" id="GO:0005739">
    <property type="term" value="C:mitochondrion"/>
    <property type="evidence" value="ECO:0007669"/>
    <property type="project" value="UniProtKB-SubCell"/>
</dbReference>
<accession>A0AAV2U138</accession>
<evidence type="ECO:0000256" key="4">
    <source>
        <dbReference type="ARBA" id="ARBA00022723"/>
    </source>
</evidence>
<dbReference type="InterPro" id="IPR043129">
    <property type="entry name" value="ATPase_NBD"/>
</dbReference>
<dbReference type="NCBIfam" id="TIGR00329">
    <property type="entry name" value="gcp_kae1"/>
    <property type="match status" value="1"/>
</dbReference>
<dbReference type="CDD" id="cd24134">
    <property type="entry name" value="ASKHA_NBD_OSGEPL1_QRI7_euk"/>
    <property type="match status" value="1"/>
</dbReference>
<evidence type="ECO:0000256" key="5">
    <source>
        <dbReference type="ARBA" id="ARBA00023315"/>
    </source>
</evidence>
<feature type="domain" description="Gcp-like" evidence="8">
    <location>
        <begin position="52"/>
        <end position="374"/>
    </location>
</feature>
<keyword evidence="5 7" id="KW-0012">Acyltransferase</keyword>
<comment type="subcellular location">
    <subcellularLocation>
        <location evidence="7">Mitochondrion</location>
    </subcellularLocation>
</comment>
<gene>
    <name evidence="9" type="ORF">CDAUBV1_LOCUS16342</name>
</gene>
<dbReference type="HAMAP" id="MF_01445">
    <property type="entry name" value="TsaD"/>
    <property type="match status" value="1"/>
</dbReference>
<dbReference type="GO" id="GO:0046872">
    <property type="term" value="F:metal ion binding"/>
    <property type="evidence" value="ECO:0007669"/>
    <property type="project" value="UniProtKB-KW"/>
</dbReference>
<dbReference type="Proteomes" id="UP001497525">
    <property type="component" value="Unassembled WGS sequence"/>
</dbReference>
<evidence type="ECO:0000313" key="9">
    <source>
        <dbReference type="EMBL" id="CAL5141060.1"/>
    </source>
</evidence>
<name>A0AAV2U138_CALDB</name>
<dbReference type="GO" id="GO:0002949">
    <property type="term" value="P:tRNA threonylcarbamoyladenosine modification"/>
    <property type="evidence" value="ECO:0007669"/>
    <property type="project" value="UniProtKB-UniRule"/>
</dbReference>
<evidence type="ECO:0000256" key="2">
    <source>
        <dbReference type="ARBA" id="ARBA00022679"/>
    </source>
</evidence>
<dbReference type="InterPro" id="IPR000905">
    <property type="entry name" value="Gcp-like_dom"/>
</dbReference>
<dbReference type="EMBL" id="CAXLJL010000822">
    <property type="protein sequence ID" value="CAL5141060.1"/>
    <property type="molecule type" value="Genomic_DNA"/>
</dbReference>
<evidence type="ECO:0000313" key="10">
    <source>
        <dbReference type="Proteomes" id="UP001497525"/>
    </source>
</evidence>
<keyword evidence="3 7" id="KW-0819">tRNA processing</keyword>
<keyword evidence="7" id="KW-0496">Mitochondrion</keyword>
<dbReference type="InterPro" id="IPR017861">
    <property type="entry name" value="KAE1/TsaD"/>
</dbReference>
<protein>
    <recommendedName>
        <fullName evidence="1">N(6)-L-threonylcarbamoyladenine synthase</fullName>
        <ecNumber evidence="1">2.3.1.234</ecNumber>
    </recommendedName>
</protein>
<comment type="function">
    <text evidence="7">Required for the formation of a threonylcarbamoyl group on adenosine at position 37 (t(6)A37) in mitochondrial tRNAs that read codons beginning with adenine. Probably involved in the transfer of the threonylcarbamoyl moiety of threonylcarbamoyl-AMP (TC-AMP) to the N6 group of A37. Involved in mitochondrial genome maintenance.</text>
</comment>
<organism evidence="9 10">
    <name type="scientific">Calicophoron daubneyi</name>
    <name type="common">Rumen fluke</name>
    <name type="synonym">Paramphistomum daubneyi</name>
    <dbReference type="NCBI Taxonomy" id="300641"/>
    <lineage>
        <taxon>Eukaryota</taxon>
        <taxon>Metazoa</taxon>
        <taxon>Spiralia</taxon>
        <taxon>Lophotrochozoa</taxon>
        <taxon>Platyhelminthes</taxon>
        <taxon>Trematoda</taxon>
        <taxon>Digenea</taxon>
        <taxon>Plagiorchiida</taxon>
        <taxon>Pronocephalata</taxon>
        <taxon>Paramphistomoidea</taxon>
        <taxon>Paramphistomidae</taxon>
        <taxon>Calicophoron</taxon>
    </lineage>
</organism>
<comment type="similarity">
    <text evidence="7">Belongs to the KAE1 / TsaD family.</text>
</comment>
<evidence type="ECO:0000256" key="6">
    <source>
        <dbReference type="ARBA" id="ARBA00048117"/>
    </source>
</evidence>
<comment type="subunit">
    <text evidence="7">Homodimer.</text>
</comment>